<dbReference type="RefSeq" id="WP_045033083.1">
    <property type="nucleotide sequence ID" value="NZ_JRHC01000006.1"/>
</dbReference>
<dbReference type="AlphaFoldDB" id="A0A0D8J5S2"/>
<sequence length="145" mass="16050">MKKTINHIGSFLLIIAGAIILSHAFIPHHLHNGEAVIETSDCKCIHHHHETAAQTASCTHDHSESESTDCVLHNLLVLPGKQIRADQPLIITTLHDSYSSFLITGLFNIGWDIKENNWHYHIEGTIPLPANIYTSTTGLRAPPLV</sequence>
<evidence type="ECO:0000313" key="1">
    <source>
        <dbReference type="EMBL" id="KJF42295.1"/>
    </source>
</evidence>
<organism evidence="1 2">
    <name type="scientific">Draconibacterium sediminis</name>
    <dbReference type="NCBI Taxonomy" id="1544798"/>
    <lineage>
        <taxon>Bacteria</taxon>
        <taxon>Pseudomonadati</taxon>
        <taxon>Bacteroidota</taxon>
        <taxon>Bacteroidia</taxon>
        <taxon>Marinilabiliales</taxon>
        <taxon>Prolixibacteraceae</taxon>
        <taxon>Draconibacterium</taxon>
    </lineage>
</organism>
<name>A0A0D8J5S2_9BACT</name>
<protein>
    <submittedName>
        <fullName evidence="1">Uncharacterized protein</fullName>
    </submittedName>
</protein>
<keyword evidence="2" id="KW-1185">Reference proteome</keyword>
<accession>A0A0D8J5S2</accession>
<gene>
    <name evidence="1" type="ORF">LH29_21125</name>
</gene>
<dbReference type="OrthoDB" id="1119637at2"/>
<dbReference type="Proteomes" id="UP000032544">
    <property type="component" value="Unassembled WGS sequence"/>
</dbReference>
<dbReference type="EMBL" id="JRHC01000006">
    <property type="protein sequence ID" value="KJF42295.1"/>
    <property type="molecule type" value="Genomic_DNA"/>
</dbReference>
<proteinExistence type="predicted"/>
<evidence type="ECO:0000313" key="2">
    <source>
        <dbReference type="Proteomes" id="UP000032544"/>
    </source>
</evidence>
<reference evidence="1 2" key="1">
    <citation type="submission" date="2014-09" db="EMBL/GenBank/DDBJ databases">
        <title>Draft Genome Sequence of Draconibacterium sp. JN14CK-3.</title>
        <authorList>
            <person name="Dong C."/>
            <person name="Lai Q."/>
            <person name="Shao Z."/>
        </authorList>
    </citation>
    <scope>NUCLEOTIDE SEQUENCE [LARGE SCALE GENOMIC DNA]</scope>
    <source>
        <strain evidence="1 2">JN14CK-3</strain>
    </source>
</reference>
<comment type="caution">
    <text evidence="1">The sequence shown here is derived from an EMBL/GenBank/DDBJ whole genome shotgun (WGS) entry which is preliminary data.</text>
</comment>